<organism evidence="4 5">
    <name type="scientific">Acaryochloris thomasi RCC1774</name>
    <dbReference type="NCBI Taxonomy" id="1764569"/>
    <lineage>
        <taxon>Bacteria</taxon>
        <taxon>Bacillati</taxon>
        <taxon>Cyanobacteriota</taxon>
        <taxon>Cyanophyceae</taxon>
        <taxon>Acaryochloridales</taxon>
        <taxon>Acaryochloridaceae</taxon>
        <taxon>Acaryochloris</taxon>
        <taxon>Acaryochloris thomasi</taxon>
    </lineage>
</organism>
<reference evidence="4 5" key="1">
    <citation type="journal article" date="2018" name="Sci. Rep.">
        <title>A novel species of the marine cyanobacterium Acaryochloris with a unique pigment content and lifestyle.</title>
        <authorList>
            <person name="Partensky F."/>
            <person name="Six C."/>
            <person name="Ratin M."/>
            <person name="Garczarek L."/>
            <person name="Vaulot D."/>
            <person name="Probert I."/>
            <person name="Calteau A."/>
            <person name="Gourvil P."/>
            <person name="Marie D."/>
            <person name="Grebert T."/>
            <person name="Bouchier C."/>
            <person name="Le Panse S."/>
            <person name="Gachenot M."/>
            <person name="Rodriguez F."/>
            <person name="Garrido J.L."/>
        </authorList>
    </citation>
    <scope>NUCLEOTIDE SEQUENCE [LARGE SCALE GENOMIC DNA]</scope>
    <source>
        <strain evidence="4 5">RCC1774</strain>
    </source>
</reference>
<dbReference type="PANTHER" id="PTHR10434:SF66">
    <property type="entry name" value="PHOSPHOLIPID_GLYCEROL ACYLTRANSFERASE DOMAIN-CONTAINING PROTEIN"/>
    <property type="match status" value="1"/>
</dbReference>
<dbReference type="InterPro" id="IPR002123">
    <property type="entry name" value="Plipid/glycerol_acylTrfase"/>
</dbReference>
<sequence>MGETLLVISNHRSFLDAPVLMSGLGRAINFACHPYMGQVPLMRDVIQGLGGFPLDAADSGGRSLLKQADALLQSQRWVGIFPEGGEPMVNSTQPGQLSTFHRGFAHLALRSQVPNLTILPVAIASHNETSVQTFPLQVLSWFDPAEPLFKAAGRHPAVFYQTVNLMVGHAIRVTPQQKRQYQGKGAKGMATELTQRCHAEISDLLKQGLS</sequence>
<keyword evidence="2" id="KW-0012">Acyltransferase</keyword>
<dbReference type="Pfam" id="PF01553">
    <property type="entry name" value="Acyltransferase"/>
    <property type="match status" value="1"/>
</dbReference>
<evidence type="ECO:0000313" key="5">
    <source>
        <dbReference type="Proteomes" id="UP000248857"/>
    </source>
</evidence>
<keyword evidence="5" id="KW-1185">Reference proteome</keyword>
<evidence type="ECO:0000313" key="4">
    <source>
        <dbReference type="EMBL" id="PZD70972.1"/>
    </source>
</evidence>
<keyword evidence="1" id="KW-0808">Transferase</keyword>
<dbReference type="EMBL" id="PQWO01000024">
    <property type="protein sequence ID" value="PZD70972.1"/>
    <property type="molecule type" value="Genomic_DNA"/>
</dbReference>
<evidence type="ECO:0000259" key="3">
    <source>
        <dbReference type="SMART" id="SM00563"/>
    </source>
</evidence>
<dbReference type="AlphaFoldDB" id="A0A2W1JIU2"/>
<dbReference type="SUPFAM" id="SSF69593">
    <property type="entry name" value="Glycerol-3-phosphate (1)-acyltransferase"/>
    <property type="match status" value="1"/>
</dbReference>
<feature type="domain" description="Phospholipid/glycerol acyltransferase" evidence="3">
    <location>
        <begin position="5"/>
        <end position="126"/>
    </location>
</feature>
<dbReference type="GO" id="GO:0003841">
    <property type="term" value="F:1-acylglycerol-3-phosphate O-acyltransferase activity"/>
    <property type="evidence" value="ECO:0007669"/>
    <property type="project" value="TreeGrafter"/>
</dbReference>
<dbReference type="CDD" id="cd07989">
    <property type="entry name" value="LPLAT_AGPAT-like"/>
    <property type="match status" value="1"/>
</dbReference>
<dbReference type="SMART" id="SM00563">
    <property type="entry name" value="PlsC"/>
    <property type="match status" value="1"/>
</dbReference>
<dbReference type="GO" id="GO:0006654">
    <property type="term" value="P:phosphatidic acid biosynthetic process"/>
    <property type="evidence" value="ECO:0007669"/>
    <property type="project" value="TreeGrafter"/>
</dbReference>
<gene>
    <name evidence="4" type="ORF">C1752_08653</name>
</gene>
<comment type="caution">
    <text evidence="4">The sequence shown here is derived from an EMBL/GenBank/DDBJ whole genome shotgun (WGS) entry which is preliminary data.</text>
</comment>
<accession>A0A2W1JIU2</accession>
<evidence type="ECO:0000256" key="2">
    <source>
        <dbReference type="ARBA" id="ARBA00023315"/>
    </source>
</evidence>
<dbReference type="PANTHER" id="PTHR10434">
    <property type="entry name" value="1-ACYL-SN-GLYCEROL-3-PHOSPHATE ACYLTRANSFERASE"/>
    <property type="match status" value="1"/>
</dbReference>
<dbReference type="Proteomes" id="UP000248857">
    <property type="component" value="Unassembled WGS sequence"/>
</dbReference>
<protein>
    <recommendedName>
        <fullName evidence="3">Phospholipid/glycerol acyltransferase domain-containing protein</fullName>
    </recommendedName>
</protein>
<evidence type="ECO:0000256" key="1">
    <source>
        <dbReference type="ARBA" id="ARBA00022679"/>
    </source>
</evidence>
<name>A0A2W1JIU2_9CYAN</name>
<proteinExistence type="predicted"/>